<sequence length="141" mass="16037">MMISEKNQFPITGREGDPMDLETASQWTKNYRRMHPNETVSHFFGKEILQQLMNQEGNMGIRIYYSNSLSLTAWQRFIYWIINCLRKWAGAVGEKHLILSGASQDGTDQLPGTPQMFMLAQQALPCPGAPGCPKNELTEEK</sequence>
<proteinExistence type="predicted"/>
<reference evidence="1 2" key="1">
    <citation type="submission" date="2019-02" db="EMBL/GenBank/DDBJ databases">
        <title>Pedobacter sp. RP-1-14 sp. nov., isolated from Arctic soil.</title>
        <authorList>
            <person name="Dahal R.H."/>
        </authorList>
    </citation>
    <scope>NUCLEOTIDE SEQUENCE [LARGE SCALE GENOMIC DNA]</scope>
    <source>
        <strain evidence="1 2">RP-1-14</strain>
    </source>
</reference>
<organism evidence="1 2">
    <name type="scientific">Pedobacter psychroterrae</name>
    <dbReference type="NCBI Taxonomy" id="2530453"/>
    <lineage>
        <taxon>Bacteria</taxon>
        <taxon>Pseudomonadati</taxon>
        <taxon>Bacteroidota</taxon>
        <taxon>Sphingobacteriia</taxon>
        <taxon>Sphingobacteriales</taxon>
        <taxon>Sphingobacteriaceae</taxon>
        <taxon>Pedobacter</taxon>
    </lineage>
</organism>
<dbReference type="AlphaFoldDB" id="A0A4R0NJD4"/>
<protein>
    <submittedName>
        <fullName evidence="1">Uncharacterized protein</fullName>
    </submittedName>
</protein>
<keyword evidence="2" id="KW-1185">Reference proteome</keyword>
<accession>A0A4R0NJD4</accession>
<evidence type="ECO:0000313" key="1">
    <source>
        <dbReference type="EMBL" id="TCC99004.1"/>
    </source>
</evidence>
<name>A0A4R0NJD4_9SPHI</name>
<dbReference type="EMBL" id="SJSL01000006">
    <property type="protein sequence ID" value="TCC99004.1"/>
    <property type="molecule type" value="Genomic_DNA"/>
</dbReference>
<dbReference type="Proteomes" id="UP000293347">
    <property type="component" value="Unassembled WGS sequence"/>
</dbReference>
<gene>
    <name evidence="1" type="ORF">EZ437_17890</name>
</gene>
<dbReference type="OrthoDB" id="661524at2"/>
<dbReference type="RefSeq" id="WP_131597435.1">
    <property type="nucleotide sequence ID" value="NZ_SJSL01000006.1"/>
</dbReference>
<evidence type="ECO:0000313" key="2">
    <source>
        <dbReference type="Proteomes" id="UP000293347"/>
    </source>
</evidence>
<comment type="caution">
    <text evidence="1">The sequence shown here is derived from an EMBL/GenBank/DDBJ whole genome shotgun (WGS) entry which is preliminary data.</text>
</comment>